<dbReference type="AlphaFoldDB" id="A0AAD7D5E5"/>
<evidence type="ECO:0000313" key="3">
    <source>
        <dbReference type="Proteomes" id="UP001221757"/>
    </source>
</evidence>
<dbReference type="PANTHER" id="PTHR34883">
    <property type="entry name" value="SERINE-RICH PROTEIN, PUTATIVE-RELATED-RELATED"/>
    <property type="match status" value="1"/>
</dbReference>
<keyword evidence="3" id="KW-1185">Reference proteome</keyword>
<evidence type="ECO:0000313" key="2">
    <source>
        <dbReference type="EMBL" id="KAJ7679612.1"/>
    </source>
</evidence>
<dbReference type="EMBL" id="JARKIE010000130">
    <property type="protein sequence ID" value="KAJ7679612.1"/>
    <property type="molecule type" value="Genomic_DNA"/>
</dbReference>
<sequence length="140" mass="14861">LTFSPSNITANAGDTVAFQFQSKNHSVTQSSFASPCTPLAGGVDSGFQFVAANASALPEFSFTINDPSKPLFFFSKQTAPVNECKKGMVFSINANPDSAKSFAAFQANAEASVARSAKVNKKPRRKHPRDFASAAKVAHK</sequence>
<dbReference type="InterPro" id="IPR052953">
    <property type="entry name" value="Ser-rich/MCO-related"/>
</dbReference>
<organism evidence="2 3">
    <name type="scientific">Mycena rosella</name>
    <name type="common">Pink bonnet</name>
    <name type="synonym">Agaricus rosellus</name>
    <dbReference type="NCBI Taxonomy" id="1033263"/>
    <lineage>
        <taxon>Eukaryota</taxon>
        <taxon>Fungi</taxon>
        <taxon>Dikarya</taxon>
        <taxon>Basidiomycota</taxon>
        <taxon>Agaricomycotina</taxon>
        <taxon>Agaricomycetes</taxon>
        <taxon>Agaricomycetidae</taxon>
        <taxon>Agaricales</taxon>
        <taxon>Marasmiineae</taxon>
        <taxon>Mycenaceae</taxon>
        <taxon>Mycena</taxon>
    </lineage>
</organism>
<dbReference type="Gene3D" id="2.60.40.420">
    <property type="entry name" value="Cupredoxins - blue copper proteins"/>
    <property type="match status" value="1"/>
</dbReference>
<proteinExistence type="predicted"/>
<feature type="region of interest" description="Disordered" evidence="1">
    <location>
        <begin position="114"/>
        <end position="140"/>
    </location>
</feature>
<dbReference type="SUPFAM" id="SSF49503">
    <property type="entry name" value="Cupredoxins"/>
    <property type="match status" value="1"/>
</dbReference>
<reference evidence="2" key="1">
    <citation type="submission" date="2023-03" db="EMBL/GenBank/DDBJ databases">
        <title>Massive genome expansion in bonnet fungi (Mycena s.s.) driven by repeated elements and novel gene families across ecological guilds.</title>
        <authorList>
            <consortium name="Lawrence Berkeley National Laboratory"/>
            <person name="Harder C.B."/>
            <person name="Miyauchi S."/>
            <person name="Viragh M."/>
            <person name="Kuo A."/>
            <person name="Thoen E."/>
            <person name="Andreopoulos B."/>
            <person name="Lu D."/>
            <person name="Skrede I."/>
            <person name="Drula E."/>
            <person name="Henrissat B."/>
            <person name="Morin E."/>
            <person name="Kohler A."/>
            <person name="Barry K."/>
            <person name="LaButti K."/>
            <person name="Morin E."/>
            <person name="Salamov A."/>
            <person name="Lipzen A."/>
            <person name="Mereny Z."/>
            <person name="Hegedus B."/>
            <person name="Baldrian P."/>
            <person name="Stursova M."/>
            <person name="Weitz H."/>
            <person name="Taylor A."/>
            <person name="Grigoriev I.V."/>
            <person name="Nagy L.G."/>
            <person name="Martin F."/>
            <person name="Kauserud H."/>
        </authorList>
    </citation>
    <scope>NUCLEOTIDE SEQUENCE</scope>
    <source>
        <strain evidence="2">CBHHK067</strain>
    </source>
</reference>
<gene>
    <name evidence="2" type="ORF">B0H17DRAFT_944113</name>
</gene>
<dbReference type="CDD" id="cd00920">
    <property type="entry name" value="Cupredoxin"/>
    <property type="match status" value="1"/>
</dbReference>
<comment type="caution">
    <text evidence="2">The sequence shown here is derived from an EMBL/GenBank/DDBJ whole genome shotgun (WGS) entry which is preliminary data.</text>
</comment>
<protein>
    <submittedName>
        <fullName evidence="2">Uncharacterized protein</fullName>
    </submittedName>
</protein>
<dbReference type="InterPro" id="IPR008972">
    <property type="entry name" value="Cupredoxin"/>
</dbReference>
<feature type="non-terminal residue" evidence="2">
    <location>
        <position position="1"/>
    </location>
</feature>
<dbReference type="Proteomes" id="UP001221757">
    <property type="component" value="Unassembled WGS sequence"/>
</dbReference>
<accession>A0AAD7D5E5</accession>
<dbReference type="PANTHER" id="PTHR34883:SF15">
    <property type="entry name" value="EXTRACELLULAR SERINE-RICH PROTEIN"/>
    <property type="match status" value="1"/>
</dbReference>
<feature type="compositionally biased region" description="Basic residues" evidence="1">
    <location>
        <begin position="118"/>
        <end position="128"/>
    </location>
</feature>
<name>A0AAD7D5E5_MYCRO</name>
<evidence type="ECO:0000256" key="1">
    <source>
        <dbReference type="SAM" id="MobiDB-lite"/>
    </source>
</evidence>